<evidence type="ECO:0000313" key="1">
    <source>
        <dbReference type="EMBL" id="CAA2959143.1"/>
    </source>
</evidence>
<comment type="caution">
    <text evidence="1">The sequence shown here is derived from an EMBL/GenBank/DDBJ whole genome shotgun (WGS) entry which is preliminary data.</text>
</comment>
<dbReference type="AlphaFoldDB" id="A0A8S0Q1J1"/>
<keyword evidence="2" id="KW-1185">Reference proteome</keyword>
<organism evidence="1 2">
    <name type="scientific">Olea europaea subsp. europaea</name>
    <dbReference type="NCBI Taxonomy" id="158383"/>
    <lineage>
        <taxon>Eukaryota</taxon>
        <taxon>Viridiplantae</taxon>
        <taxon>Streptophyta</taxon>
        <taxon>Embryophyta</taxon>
        <taxon>Tracheophyta</taxon>
        <taxon>Spermatophyta</taxon>
        <taxon>Magnoliopsida</taxon>
        <taxon>eudicotyledons</taxon>
        <taxon>Gunneridae</taxon>
        <taxon>Pentapetalae</taxon>
        <taxon>asterids</taxon>
        <taxon>lamiids</taxon>
        <taxon>Lamiales</taxon>
        <taxon>Oleaceae</taxon>
        <taxon>Oleeae</taxon>
        <taxon>Olea</taxon>
    </lineage>
</organism>
<dbReference type="Proteomes" id="UP000594638">
    <property type="component" value="Unassembled WGS sequence"/>
</dbReference>
<proteinExistence type="predicted"/>
<dbReference type="EMBL" id="CACTIH010000307">
    <property type="protein sequence ID" value="CAA2959143.1"/>
    <property type="molecule type" value="Genomic_DNA"/>
</dbReference>
<evidence type="ECO:0000313" key="2">
    <source>
        <dbReference type="Proteomes" id="UP000594638"/>
    </source>
</evidence>
<dbReference type="Gramene" id="OE9A062782T1">
    <property type="protein sequence ID" value="OE9A062782C1"/>
    <property type="gene ID" value="OE9A062782"/>
</dbReference>
<accession>A0A8S0Q1J1</accession>
<reference evidence="1 2" key="1">
    <citation type="submission" date="2019-12" db="EMBL/GenBank/DDBJ databases">
        <authorList>
            <person name="Alioto T."/>
            <person name="Alioto T."/>
            <person name="Gomez Garrido J."/>
        </authorList>
    </citation>
    <scope>NUCLEOTIDE SEQUENCE [LARGE SCALE GENOMIC DNA]</scope>
</reference>
<sequence length="111" mass="13078">MANNHFIDNSSASIHNSRFFDASTSLFFSLFLFIKYITDHRQHSADERRDVVRSNSLSTSLCSDDFRDDAMRGFGDDTTLWRWGLQYNMRTSGRQPVVCVDCYFEGWRPWF</sequence>
<name>A0A8S0Q1J1_OLEEU</name>
<gene>
    <name evidence="1" type="ORF">OLEA9_A062782</name>
</gene>
<protein>
    <submittedName>
        <fullName evidence="1">Uncharacterized protein</fullName>
    </submittedName>
</protein>